<dbReference type="Gene3D" id="3.30.1950.10">
    <property type="entry name" value="wza like domain"/>
    <property type="match status" value="1"/>
</dbReference>
<dbReference type="PANTHER" id="PTHR33619:SF3">
    <property type="entry name" value="POLYSACCHARIDE EXPORT PROTEIN GFCE-RELATED"/>
    <property type="match status" value="1"/>
</dbReference>
<feature type="domain" description="Soluble ligand binding" evidence="4">
    <location>
        <begin position="135"/>
        <end position="185"/>
    </location>
</feature>
<dbReference type="AlphaFoldDB" id="A0A7W5ZVS1"/>
<evidence type="ECO:0000313" key="5">
    <source>
        <dbReference type="EMBL" id="MBB3860411.1"/>
    </source>
</evidence>
<dbReference type="GO" id="GO:0015159">
    <property type="term" value="F:polysaccharide transmembrane transporter activity"/>
    <property type="evidence" value="ECO:0007669"/>
    <property type="project" value="InterPro"/>
</dbReference>
<dbReference type="InterPro" id="IPR003715">
    <property type="entry name" value="Poly_export_N"/>
</dbReference>
<dbReference type="Proteomes" id="UP000562395">
    <property type="component" value="Unassembled WGS sequence"/>
</dbReference>
<dbReference type="Pfam" id="PF02563">
    <property type="entry name" value="Poly_export"/>
    <property type="match status" value="1"/>
</dbReference>
<feature type="chain" id="PRO_5031307170" evidence="2">
    <location>
        <begin position="27"/>
        <end position="239"/>
    </location>
</feature>
<accession>A0A7W5ZVS1</accession>
<evidence type="ECO:0000313" key="6">
    <source>
        <dbReference type="Proteomes" id="UP000562395"/>
    </source>
</evidence>
<evidence type="ECO:0000259" key="4">
    <source>
        <dbReference type="Pfam" id="PF10531"/>
    </source>
</evidence>
<name>A0A7W5ZVS1_9SPHN</name>
<dbReference type="InterPro" id="IPR019554">
    <property type="entry name" value="Soluble_ligand-bd"/>
</dbReference>
<feature type="domain" description="Polysaccharide export protein N-terminal" evidence="3">
    <location>
        <begin position="53"/>
        <end position="129"/>
    </location>
</feature>
<dbReference type="InterPro" id="IPR049712">
    <property type="entry name" value="Poly_export"/>
</dbReference>
<keyword evidence="6" id="KW-1185">Reference proteome</keyword>
<gene>
    <name evidence="5" type="ORF">GGQ88_001677</name>
</gene>
<comment type="caution">
    <text evidence="5">The sequence shown here is derived from an EMBL/GenBank/DDBJ whole genome shotgun (WGS) entry which is preliminary data.</text>
</comment>
<feature type="signal peptide" evidence="2">
    <location>
        <begin position="1"/>
        <end position="26"/>
    </location>
</feature>
<dbReference type="EMBL" id="JACICY010000003">
    <property type="protein sequence ID" value="MBB3860411.1"/>
    <property type="molecule type" value="Genomic_DNA"/>
</dbReference>
<reference evidence="5 6" key="1">
    <citation type="submission" date="2020-08" db="EMBL/GenBank/DDBJ databases">
        <title>Genomic Encyclopedia of Type Strains, Phase IV (KMG-IV): sequencing the most valuable type-strain genomes for metagenomic binning, comparative biology and taxonomic classification.</title>
        <authorList>
            <person name="Goeker M."/>
        </authorList>
    </citation>
    <scope>NUCLEOTIDE SEQUENCE [LARGE SCALE GENOMIC DNA]</scope>
    <source>
        <strain evidence="5 6">DSM 14552</strain>
    </source>
</reference>
<dbReference type="PANTHER" id="PTHR33619">
    <property type="entry name" value="POLYSACCHARIDE EXPORT PROTEIN GFCE-RELATED"/>
    <property type="match status" value="1"/>
</dbReference>
<evidence type="ECO:0000256" key="2">
    <source>
        <dbReference type="SAM" id="SignalP"/>
    </source>
</evidence>
<dbReference type="RefSeq" id="WP_183612680.1">
    <property type="nucleotide sequence ID" value="NZ_JACICY010000003.1"/>
</dbReference>
<evidence type="ECO:0000259" key="3">
    <source>
        <dbReference type="Pfam" id="PF02563"/>
    </source>
</evidence>
<dbReference type="Gene3D" id="3.10.560.10">
    <property type="entry name" value="Outer membrane lipoprotein wza domain like"/>
    <property type="match status" value="1"/>
</dbReference>
<dbReference type="PROSITE" id="PS51257">
    <property type="entry name" value="PROKAR_LIPOPROTEIN"/>
    <property type="match status" value="1"/>
</dbReference>
<keyword evidence="1 2" id="KW-0732">Signal</keyword>
<organism evidence="5 6">
    <name type="scientific">Novosphingobium hassiacum</name>
    <dbReference type="NCBI Taxonomy" id="173676"/>
    <lineage>
        <taxon>Bacteria</taxon>
        <taxon>Pseudomonadati</taxon>
        <taxon>Pseudomonadota</taxon>
        <taxon>Alphaproteobacteria</taxon>
        <taxon>Sphingomonadales</taxon>
        <taxon>Sphingomonadaceae</taxon>
        <taxon>Novosphingobium</taxon>
    </lineage>
</organism>
<proteinExistence type="predicted"/>
<protein>
    <submittedName>
        <fullName evidence="5">Polysaccharide export outer membrane protein</fullName>
    </submittedName>
</protein>
<dbReference type="Pfam" id="PF10531">
    <property type="entry name" value="SLBB"/>
    <property type="match status" value="1"/>
</dbReference>
<evidence type="ECO:0000256" key="1">
    <source>
        <dbReference type="ARBA" id="ARBA00022729"/>
    </source>
</evidence>
<sequence>MNSLAKRRTSASVVLVATSLVLGACASTPPPTIGRVEARSVEADGQGDYSTEPVSNYKLHAGDVLNVTVFREPDLSVSEIPVGVDGTISTPLVGVVRADGLTPAELSSLIETKLRAGFLKEPSVSVNVTRYDSHVVTVDGSVEKPGVYQFRPGARLSTAMSLASGPSRVAKLEQIAVFRQFPDGMKVAKFDYAAVRSGSMMDPVLQPGDRIVVGTSGLSQFWQDFLKAAPVFAIFSNQL</sequence>